<keyword evidence="8" id="KW-1185">Reference proteome</keyword>
<dbReference type="InParanoid" id="A0A4S2N638"/>
<evidence type="ECO:0000256" key="3">
    <source>
        <dbReference type="ARBA" id="ARBA00022692"/>
    </source>
</evidence>
<dbReference type="Pfam" id="PF01679">
    <property type="entry name" value="Pmp3"/>
    <property type="match status" value="1"/>
</dbReference>
<protein>
    <submittedName>
        <fullName evidence="7">UPF0057-domain-containing protein</fullName>
    </submittedName>
</protein>
<comment type="similarity">
    <text evidence="2">Belongs to the UPF0057 (PMP3) family.</text>
</comment>
<dbReference type="FunCoup" id="A0A4S2N638">
    <property type="interactions" value="1194"/>
</dbReference>
<feature type="transmembrane region" description="Helical" evidence="6">
    <location>
        <begin position="32"/>
        <end position="55"/>
    </location>
</feature>
<dbReference type="PANTHER" id="PTHR21659:SF42">
    <property type="entry name" value="UPF0057 MEMBRANE PROTEIN ZK632.10-RELATED"/>
    <property type="match status" value="1"/>
</dbReference>
<dbReference type="PANTHER" id="PTHR21659">
    <property type="entry name" value="HYDROPHOBIC PROTEIN RCI2 LOW TEMPERATURE AND SALT RESPONSIVE PROTEIN LTI6 -RELATED"/>
    <property type="match status" value="1"/>
</dbReference>
<keyword evidence="3 6" id="KW-0812">Transmembrane</keyword>
<evidence type="ECO:0000256" key="4">
    <source>
        <dbReference type="ARBA" id="ARBA00022989"/>
    </source>
</evidence>
<keyword evidence="4 6" id="KW-1133">Transmembrane helix</keyword>
<gene>
    <name evidence="7" type="ORF">EX30DRAFT_391987</name>
</gene>
<dbReference type="GO" id="GO:0016020">
    <property type="term" value="C:membrane"/>
    <property type="evidence" value="ECO:0007669"/>
    <property type="project" value="UniProtKB-SubCell"/>
</dbReference>
<evidence type="ECO:0000313" key="8">
    <source>
        <dbReference type="Proteomes" id="UP000298138"/>
    </source>
</evidence>
<dbReference type="InterPro" id="IPR000612">
    <property type="entry name" value="PMP3"/>
</dbReference>
<accession>A0A4S2N638</accession>
<evidence type="ECO:0000256" key="5">
    <source>
        <dbReference type="ARBA" id="ARBA00023136"/>
    </source>
</evidence>
<reference evidence="7 8" key="1">
    <citation type="submission" date="2019-04" db="EMBL/GenBank/DDBJ databases">
        <title>Comparative genomics and transcriptomics to analyze fruiting body development in filamentous ascomycetes.</title>
        <authorList>
            <consortium name="DOE Joint Genome Institute"/>
            <person name="Lutkenhaus R."/>
            <person name="Traeger S."/>
            <person name="Breuer J."/>
            <person name="Kuo A."/>
            <person name="Lipzen A."/>
            <person name="Pangilinan J."/>
            <person name="Dilworth D."/>
            <person name="Sandor L."/>
            <person name="Poggeler S."/>
            <person name="Barry K."/>
            <person name="Grigoriev I.V."/>
            <person name="Nowrousian M."/>
        </authorList>
    </citation>
    <scope>NUCLEOTIDE SEQUENCE [LARGE SCALE GENOMIC DNA]</scope>
    <source>
        <strain evidence="7 8">CBS 389.68</strain>
    </source>
</reference>
<name>A0A4S2N638_9PEZI</name>
<dbReference type="Proteomes" id="UP000298138">
    <property type="component" value="Unassembled WGS sequence"/>
</dbReference>
<dbReference type="PROSITE" id="PS01309">
    <property type="entry name" value="UPF0057"/>
    <property type="match status" value="1"/>
</dbReference>
<organism evidence="7 8">
    <name type="scientific">Ascodesmis nigricans</name>
    <dbReference type="NCBI Taxonomy" id="341454"/>
    <lineage>
        <taxon>Eukaryota</taxon>
        <taxon>Fungi</taxon>
        <taxon>Dikarya</taxon>
        <taxon>Ascomycota</taxon>
        <taxon>Pezizomycotina</taxon>
        <taxon>Pezizomycetes</taxon>
        <taxon>Pezizales</taxon>
        <taxon>Ascodesmidaceae</taxon>
        <taxon>Ascodesmis</taxon>
    </lineage>
</organism>
<dbReference type="OrthoDB" id="2802411at2759"/>
<proteinExistence type="inferred from homology"/>
<evidence type="ECO:0000256" key="6">
    <source>
        <dbReference type="SAM" id="Phobius"/>
    </source>
</evidence>
<sequence>MPFTASDICKIIFAIILPPLGVFLERGCGSDLIINILLTILGFIPGIIHALYIILKY</sequence>
<evidence type="ECO:0000313" key="7">
    <source>
        <dbReference type="EMBL" id="TGZ84544.1"/>
    </source>
</evidence>
<keyword evidence="5 6" id="KW-0472">Membrane</keyword>
<dbReference type="EMBL" id="ML220112">
    <property type="protein sequence ID" value="TGZ84544.1"/>
    <property type="molecule type" value="Genomic_DNA"/>
</dbReference>
<evidence type="ECO:0000256" key="1">
    <source>
        <dbReference type="ARBA" id="ARBA00004370"/>
    </source>
</evidence>
<dbReference type="AlphaFoldDB" id="A0A4S2N638"/>
<evidence type="ECO:0000256" key="2">
    <source>
        <dbReference type="ARBA" id="ARBA00009530"/>
    </source>
</evidence>
<comment type="subcellular location">
    <subcellularLocation>
        <location evidence="1">Membrane</location>
    </subcellularLocation>
</comment>
<dbReference type="STRING" id="341454.A0A4S2N638"/>